<keyword evidence="5" id="KW-1133">Transmembrane helix</keyword>
<keyword evidence="6" id="KW-1185">Reference proteome</keyword>
<dbReference type="PRINTS" id="PR00463">
    <property type="entry name" value="EP450I"/>
</dbReference>
<dbReference type="Pfam" id="PF00067">
    <property type="entry name" value="p450"/>
    <property type="match status" value="1"/>
</dbReference>
<accession>A0ABM0JFN0</accession>
<dbReference type="RefSeq" id="XP_005092589.1">
    <property type="nucleotide sequence ID" value="XM_005092532.2"/>
</dbReference>
<keyword evidence="4" id="KW-0560">Oxidoreductase</keyword>
<dbReference type="Proteomes" id="UP000694888">
    <property type="component" value="Unplaced"/>
</dbReference>
<keyword evidence="4" id="KW-0503">Monooxygenase</keyword>
<dbReference type="PROSITE" id="PS00086">
    <property type="entry name" value="CYTOCHROME_P450"/>
    <property type="match status" value="1"/>
</dbReference>
<evidence type="ECO:0000256" key="3">
    <source>
        <dbReference type="ARBA" id="ARBA00023004"/>
    </source>
</evidence>
<dbReference type="InterPro" id="IPR036396">
    <property type="entry name" value="Cyt_P450_sf"/>
</dbReference>
<dbReference type="PRINTS" id="PR00385">
    <property type="entry name" value="P450"/>
</dbReference>
<keyword evidence="5" id="KW-0812">Transmembrane</keyword>
<keyword evidence="5" id="KW-0472">Membrane</keyword>
<comment type="similarity">
    <text evidence="1 4">Belongs to the cytochrome P450 family.</text>
</comment>
<dbReference type="PANTHER" id="PTHR24300:SF403">
    <property type="entry name" value="CYTOCHROME P450 306A1"/>
    <property type="match status" value="1"/>
</dbReference>
<evidence type="ECO:0000256" key="5">
    <source>
        <dbReference type="SAM" id="Phobius"/>
    </source>
</evidence>
<evidence type="ECO:0000256" key="2">
    <source>
        <dbReference type="ARBA" id="ARBA00022723"/>
    </source>
</evidence>
<evidence type="ECO:0000313" key="7">
    <source>
        <dbReference type="RefSeq" id="XP_005092589.1"/>
    </source>
</evidence>
<dbReference type="InterPro" id="IPR001128">
    <property type="entry name" value="Cyt_P450"/>
</dbReference>
<proteinExistence type="inferred from homology"/>
<dbReference type="SUPFAM" id="SSF48264">
    <property type="entry name" value="Cytochrome P450"/>
    <property type="match status" value="1"/>
</dbReference>
<dbReference type="InterPro" id="IPR050182">
    <property type="entry name" value="Cytochrome_P450_fam2"/>
</dbReference>
<reference evidence="7" key="1">
    <citation type="submission" date="2025-08" db="UniProtKB">
        <authorList>
            <consortium name="RefSeq"/>
        </authorList>
    </citation>
    <scope>IDENTIFICATION</scope>
</reference>
<sequence length="518" mass="59193">MTIIGALTSHLDPLTLLITVVVGLGMYLLYWSTCVQRFSSRNVPPYPIRPWPLCGHLFMLTKQPLEQLQKWRQKTGDVFSLDFAGRHMVVVNGFESLKDLLVKKADKLARPETFLMRLHGDYGLGIINSYGANWKEQRTLSLSILRAFGMGRNVIAQKIDEEVEVFINELAKFRGQPCDVKLLVHTSVANVLNSIIIGQRYEHGDPQFGHFLRLLNNLIARIAGTSVLNHFRLLRYLPGDPFEANVLKKLASELKSMLMRFITRERKKVEESEKTNTDSEDSTERVNFIYEYFKEKKAREARRENTRLDENNLSAIINNLFGAGSETSGNTVLFFMLHMLHRPEEQEVIYAEIKDVVGTHRRPNMQDKPRLNYLNAAIMETQRLSNIAPIGLQRLVLSDIEIKGYTIPAGTIVMPILDSSLKDEQTWGDPENFRPSRFLADDGSLLQPEQFIPFSFGKRVCLGEALARMELFLFLSALMQKFRLEQEADDLPDTSGIYGITISPKPFKVRMIEREGIP</sequence>
<protein>
    <submittedName>
        <fullName evidence="7">Cytochrome P450 2C15</fullName>
    </submittedName>
</protein>
<evidence type="ECO:0000256" key="1">
    <source>
        <dbReference type="ARBA" id="ARBA00010617"/>
    </source>
</evidence>
<gene>
    <name evidence="7" type="primary">LOC101850309</name>
</gene>
<dbReference type="InterPro" id="IPR017972">
    <property type="entry name" value="Cyt_P450_CS"/>
</dbReference>
<organism evidence="6 7">
    <name type="scientific">Aplysia californica</name>
    <name type="common">California sea hare</name>
    <dbReference type="NCBI Taxonomy" id="6500"/>
    <lineage>
        <taxon>Eukaryota</taxon>
        <taxon>Metazoa</taxon>
        <taxon>Spiralia</taxon>
        <taxon>Lophotrochozoa</taxon>
        <taxon>Mollusca</taxon>
        <taxon>Gastropoda</taxon>
        <taxon>Heterobranchia</taxon>
        <taxon>Euthyneura</taxon>
        <taxon>Tectipleura</taxon>
        <taxon>Aplysiida</taxon>
        <taxon>Aplysioidea</taxon>
        <taxon>Aplysiidae</taxon>
        <taxon>Aplysia</taxon>
    </lineage>
</organism>
<name>A0ABM0JFN0_APLCA</name>
<feature type="transmembrane region" description="Helical" evidence="5">
    <location>
        <begin position="12"/>
        <end position="31"/>
    </location>
</feature>
<evidence type="ECO:0000313" key="6">
    <source>
        <dbReference type="Proteomes" id="UP000694888"/>
    </source>
</evidence>
<keyword evidence="3 4" id="KW-0408">Iron</keyword>
<dbReference type="Gene3D" id="1.10.630.10">
    <property type="entry name" value="Cytochrome P450"/>
    <property type="match status" value="1"/>
</dbReference>
<dbReference type="PANTHER" id="PTHR24300">
    <property type="entry name" value="CYTOCHROME P450 508A4-RELATED"/>
    <property type="match status" value="1"/>
</dbReference>
<keyword evidence="2 4" id="KW-0479">Metal-binding</keyword>
<dbReference type="InterPro" id="IPR002401">
    <property type="entry name" value="Cyt_P450_E_grp-I"/>
</dbReference>
<dbReference type="GeneID" id="101850309"/>
<keyword evidence="4" id="KW-0349">Heme</keyword>
<evidence type="ECO:0000256" key="4">
    <source>
        <dbReference type="RuleBase" id="RU000461"/>
    </source>
</evidence>